<evidence type="ECO:0000256" key="1">
    <source>
        <dbReference type="ARBA" id="ARBA00022553"/>
    </source>
</evidence>
<sequence>MLKISADDIEFEKMFLPSFRCLPKIAFEMDEMDNNIHSPQADKNVKQKIVWDLDISKNQNMKQSAAEILKKRKERFGEISPPRSKYNKISHKQATTMKSSNGANSDVIQKRKERFGVSVSGVDINVLKKRSERFGESVSTLMKKLEDEEKLKIRQARFSSTTSSVSKNLEDEEKMKIRQARFSSTTTPISPATVSKNLIVGPSVANSTSVELFKTIDQIDDEEKLMIRQARFSSTTPISTAIVSKNIDAE</sequence>
<dbReference type="InterPro" id="IPR052240">
    <property type="entry name" value="SAP_domain_ribonucleoprotein"/>
</dbReference>
<gene>
    <name evidence="3" type="ORF">JTE90_029596</name>
</gene>
<dbReference type="PANTHER" id="PTHR46551:SF1">
    <property type="entry name" value="SAP DOMAIN-CONTAINING RIBONUCLEOPROTEIN"/>
    <property type="match status" value="1"/>
</dbReference>
<dbReference type="GO" id="GO:0016973">
    <property type="term" value="P:poly(A)+ mRNA export from nucleus"/>
    <property type="evidence" value="ECO:0007669"/>
    <property type="project" value="TreeGrafter"/>
</dbReference>
<protein>
    <submittedName>
        <fullName evidence="3">Uncharacterized protein</fullName>
    </submittedName>
</protein>
<accession>A0AAV6UVU5</accession>
<name>A0AAV6UVU5_9ARAC</name>
<keyword evidence="1" id="KW-0597">Phosphoprotein</keyword>
<evidence type="ECO:0000256" key="2">
    <source>
        <dbReference type="SAM" id="MobiDB-lite"/>
    </source>
</evidence>
<feature type="region of interest" description="Disordered" evidence="2">
    <location>
        <begin position="79"/>
        <end position="104"/>
    </location>
</feature>
<dbReference type="GO" id="GO:0005634">
    <property type="term" value="C:nucleus"/>
    <property type="evidence" value="ECO:0007669"/>
    <property type="project" value="TreeGrafter"/>
</dbReference>
<reference evidence="3 4" key="1">
    <citation type="journal article" date="2022" name="Nat. Ecol. Evol.">
        <title>A masculinizing supergene underlies an exaggerated male reproductive morph in a spider.</title>
        <authorList>
            <person name="Hendrickx F."/>
            <person name="De Corte Z."/>
            <person name="Sonet G."/>
            <person name="Van Belleghem S.M."/>
            <person name="Kostlbacher S."/>
            <person name="Vangestel C."/>
        </authorList>
    </citation>
    <scope>NUCLEOTIDE SEQUENCE [LARGE SCALE GENOMIC DNA]</scope>
    <source>
        <strain evidence="3">W744_W776</strain>
    </source>
</reference>
<dbReference type="AlphaFoldDB" id="A0AAV6UVU5"/>
<proteinExistence type="predicted"/>
<organism evidence="3 4">
    <name type="scientific">Oedothorax gibbosus</name>
    <dbReference type="NCBI Taxonomy" id="931172"/>
    <lineage>
        <taxon>Eukaryota</taxon>
        <taxon>Metazoa</taxon>
        <taxon>Ecdysozoa</taxon>
        <taxon>Arthropoda</taxon>
        <taxon>Chelicerata</taxon>
        <taxon>Arachnida</taxon>
        <taxon>Araneae</taxon>
        <taxon>Araneomorphae</taxon>
        <taxon>Entelegynae</taxon>
        <taxon>Araneoidea</taxon>
        <taxon>Linyphiidae</taxon>
        <taxon>Erigoninae</taxon>
        <taxon>Oedothorax</taxon>
    </lineage>
</organism>
<feature type="compositionally biased region" description="Polar residues" evidence="2">
    <location>
        <begin position="92"/>
        <end position="104"/>
    </location>
</feature>
<dbReference type="EMBL" id="JAFNEN010000266">
    <property type="protein sequence ID" value="KAG8187595.1"/>
    <property type="molecule type" value="Genomic_DNA"/>
</dbReference>
<evidence type="ECO:0000313" key="3">
    <source>
        <dbReference type="EMBL" id="KAG8187595.1"/>
    </source>
</evidence>
<evidence type="ECO:0000313" key="4">
    <source>
        <dbReference type="Proteomes" id="UP000827092"/>
    </source>
</evidence>
<comment type="caution">
    <text evidence="3">The sequence shown here is derived from an EMBL/GenBank/DDBJ whole genome shotgun (WGS) entry which is preliminary data.</text>
</comment>
<dbReference type="PANTHER" id="PTHR46551">
    <property type="entry name" value="SAP DOMAIN-CONTAINING RIBONUCLEOPROTEIN"/>
    <property type="match status" value="1"/>
</dbReference>
<keyword evidence="4" id="KW-1185">Reference proteome</keyword>
<dbReference type="Proteomes" id="UP000827092">
    <property type="component" value="Unassembled WGS sequence"/>
</dbReference>